<dbReference type="Proteomes" id="UP000602124">
    <property type="component" value="Unassembled WGS sequence"/>
</dbReference>
<keyword evidence="2" id="KW-1185">Reference proteome</keyword>
<name>A0A934J1X7_9HYPH</name>
<dbReference type="Pfam" id="PF00805">
    <property type="entry name" value="Pentapeptide"/>
    <property type="match status" value="1"/>
</dbReference>
<comment type="caution">
    <text evidence="1">The sequence shown here is derived from an EMBL/GenBank/DDBJ whole genome shotgun (WGS) entry which is preliminary data.</text>
</comment>
<gene>
    <name evidence="1" type="ORF">JEQ47_16650</name>
</gene>
<proteinExistence type="predicted"/>
<dbReference type="SUPFAM" id="SSF141571">
    <property type="entry name" value="Pentapeptide repeat-like"/>
    <property type="match status" value="1"/>
</dbReference>
<accession>A0A934J1X7</accession>
<dbReference type="RefSeq" id="WP_198877549.1">
    <property type="nucleotide sequence ID" value="NZ_JAEKMH010000004.1"/>
</dbReference>
<reference evidence="1" key="1">
    <citation type="submission" date="2020-12" db="EMBL/GenBank/DDBJ databases">
        <title>Devosia sp. MSA67 isolated from Mo River.</title>
        <authorList>
            <person name="Ma F."/>
            <person name="Zi Z."/>
        </authorList>
    </citation>
    <scope>NUCLEOTIDE SEQUENCE</scope>
    <source>
        <strain evidence="1">MSA67</strain>
    </source>
</reference>
<organism evidence="1 2">
    <name type="scientific">Devosia sediminis</name>
    <dbReference type="NCBI Taxonomy" id="2798801"/>
    <lineage>
        <taxon>Bacteria</taxon>
        <taxon>Pseudomonadati</taxon>
        <taxon>Pseudomonadota</taxon>
        <taxon>Alphaproteobacteria</taxon>
        <taxon>Hyphomicrobiales</taxon>
        <taxon>Devosiaceae</taxon>
        <taxon>Devosia</taxon>
    </lineage>
</organism>
<dbReference type="InterPro" id="IPR001646">
    <property type="entry name" value="5peptide_repeat"/>
</dbReference>
<dbReference type="EMBL" id="JAEKMH010000004">
    <property type="protein sequence ID" value="MBJ3786357.1"/>
    <property type="molecule type" value="Genomic_DNA"/>
</dbReference>
<dbReference type="Gene3D" id="2.160.20.80">
    <property type="entry name" value="E3 ubiquitin-protein ligase SopA"/>
    <property type="match status" value="1"/>
</dbReference>
<sequence>MATTDRSGLAGKILAVRRASGAGFVELVRIAGLDRATAFRHSDLSGVDLRGQDLRGFDFTGADLRKAKLDRSSLVGAITTDALIARKFRSTNRRRTAVDELAWLSDAGLLKMIRNLPFDAAAELLERIDKLDRSNVALLAELVGLAPDEDDALKAIRTYFRLHWAGPSTFPIVKKMIAGKAGPSFLDEAVDFLGYVPAGPAQVEALLKVAGDFGTANFVYKRFARLCSEPHLKLLGRHVRSPSDYEHLHELAGVFSEGKRRRLVALRALPSAAMVKSALAHHTTEGLAEMPDVQVILAGKVESAEEALAMLEGGGMERPLIKMLDAAVAALKPREAFRLMKTFTGDETPIRVGGDIWATLILTVYLKRSDIDWRWSMFDEYIQWGFRPELLRSPSIRKQTGFRDVVELAAMFASVVDLDLEEVLSPFVENRRDERLLESGLNALRIAGALGSRAVIEAFRAELRIGSRSRNGLPRRT</sequence>
<dbReference type="AlphaFoldDB" id="A0A934J1X7"/>
<evidence type="ECO:0000313" key="1">
    <source>
        <dbReference type="EMBL" id="MBJ3786357.1"/>
    </source>
</evidence>
<protein>
    <submittedName>
        <fullName evidence="1">Pentapeptide repeat-containing protein</fullName>
    </submittedName>
</protein>
<evidence type="ECO:0000313" key="2">
    <source>
        <dbReference type="Proteomes" id="UP000602124"/>
    </source>
</evidence>